<evidence type="ECO:0000313" key="2">
    <source>
        <dbReference type="Proteomes" id="UP001296993"/>
    </source>
</evidence>
<protein>
    <submittedName>
        <fullName evidence="1">Uncharacterized protein</fullName>
    </submittedName>
</protein>
<proteinExistence type="predicted"/>
<accession>A0ABS4XG04</accession>
<reference evidence="1 2" key="1">
    <citation type="submission" date="2021-03" db="EMBL/GenBank/DDBJ databases">
        <title>Sequencing the genomes of 1000 actinobacteria strains.</title>
        <authorList>
            <person name="Klenk H.-P."/>
        </authorList>
    </citation>
    <scope>NUCLEOTIDE SEQUENCE [LARGE SCALE GENOMIC DNA]</scope>
    <source>
        <strain evidence="1 2">DSM 15797</strain>
    </source>
</reference>
<evidence type="ECO:0000313" key="1">
    <source>
        <dbReference type="EMBL" id="MBP2387271.1"/>
    </source>
</evidence>
<organism evidence="1 2">
    <name type="scientific">Paeniglutamicibacter kerguelensis</name>
    <dbReference type="NCBI Taxonomy" id="254788"/>
    <lineage>
        <taxon>Bacteria</taxon>
        <taxon>Bacillati</taxon>
        <taxon>Actinomycetota</taxon>
        <taxon>Actinomycetes</taxon>
        <taxon>Micrococcales</taxon>
        <taxon>Micrococcaceae</taxon>
        <taxon>Paeniglutamicibacter</taxon>
    </lineage>
</organism>
<dbReference type="Proteomes" id="UP001296993">
    <property type="component" value="Unassembled WGS sequence"/>
</dbReference>
<dbReference type="RefSeq" id="WP_209999453.1">
    <property type="nucleotide sequence ID" value="NZ_BAAAJY010000005.1"/>
</dbReference>
<comment type="caution">
    <text evidence="1">The sequence shown here is derived from an EMBL/GenBank/DDBJ whole genome shotgun (WGS) entry which is preliminary data.</text>
</comment>
<dbReference type="EMBL" id="JAGIOF010000001">
    <property type="protein sequence ID" value="MBP2387271.1"/>
    <property type="molecule type" value="Genomic_DNA"/>
</dbReference>
<keyword evidence="2" id="KW-1185">Reference proteome</keyword>
<gene>
    <name evidence="1" type="ORF">JOF47_002782</name>
</gene>
<name>A0ABS4XG04_9MICC</name>
<sequence length="72" mass="7358">MVTLALGCPVNLKGGAPAGHADAKLIDELAPVPGLPTLPFANAAEALLEIAGRNDLTSQRVLVTTPNGWRAT</sequence>